<protein>
    <submittedName>
        <fullName evidence="2">Uncharacterized protein</fullName>
    </submittedName>
</protein>
<feature type="transmembrane region" description="Helical" evidence="1">
    <location>
        <begin position="172"/>
        <end position="192"/>
    </location>
</feature>
<comment type="caution">
    <text evidence="2">The sequence shown here is derived from an EMBL/GenBank/DDBJ whole genome shotgun (WGS) entry which is preliminary data.</text>
</comment>
<evidence type="ECO:0000313" key="2">
    <source>
        <dbReference type="EMBL" id="HGM46337.1"/>
    </source>
</evidence>
<organism evidence="2">
    <name type="scientific">Thermofilum pendens</name>
    <dbReference type="NCBI Taxonomy" id="2269"/>
    <lineage>
        <taxon>Archaea</taxon>
        <taxon>Thermoproteota</taxon>
        <taxon>Thermoprotei</taxon>
        <taxon>Thermofilales</taxon>
        <taxon>Thermofilaceae</taxon>
        <taxon>Thermofilum</taxon>
    </lineage>
</organism>
<keyword evidence="1" id="KW-0812">Transmembrane</keyword>
<reference evidence="2" key="1">
    <citation type="journal article" date="2020" name="mSystems">
        <title>Genome- and Community-Level Interaction Insights into Carbon Utilization and Element Cycling Functions of Hydrothermarchaeota in Hydrothermal Sediment.</title>
        <authorList>
            <person name="Zhou Z."/>
            <person name="Liu Y."/>
            <person name="Xu W."/>
            <person name="Pan J."/>
            <person name="Luo Z.H."/>
            <person name="Li M."/>
        </authorList>
    </citation>
    <scope>NUCLEOTIDE SEQUENCE</scope>
    <source>
        <strain evidence="2">SpSt-649</strain>
    </source>
</reference>
<dbReference type="AlphaFoldDB" id="A0A7C4D4Y7"/>
<dbReference type="EMBL" id="DTBQ01000032">
    <property type="protein sequence ID" value="HGM46337.1"/>
    <property type="molecule type" value="Genomic_DNA"/>
</dbReference>
<sequence length="261" mass="27155">MESIFSWAILAAALTTYFALGVIRWILGQRREALLEFEKGMHVAVYLLVVLLMLRAAEEISSSLGLEVRLSDPLSAESTLRQAASTFWNASRAAVDVVLFVSTERAILAAAPLTTPLSSVLGAATGWSVTELSITAIFFMHLSFAADALSRVATLILSLGASLTPVPALRKAGAALLAAYLSAVISLSYAALLTHDALQNVRVPSAASPMDWVKVAEIAGDAAVSLGSAATKAGVALAMGSVAGVGLASFFGSIYISLTRL</sequence>
<feature type="transmembrane region" description="Helical" evidence="1">
    <location>
        <begin position="235"/>
        <end position="258"/>
    </location>
</feature>
<gene>
    <name evidence="2" type="ORF">ENU21_01105</name>
</gene>
<keyword evidence="1" id="KW-1133">Transmembrane helix</keyword>
<name>A0A7C4D4Y7_THEPE</name>
<feature type="transmembrane region" description="Helical" evidence="1">
    <location>
        <begin position="39"/>
        <end position="57"/>
    </location>
</feature>
<feature type="transmembrane region" description="Helical" evidence="1">
    <location>
        <begin position="6"/>
        <end position="27"/>
    </location>
</feature>
<accession>A0A7C4D4Y7</accession>
<feature type="transmembrane region" description="Helical" evidence="1">
    <location>
        <begin position="136"/>
        <end position="160"/>
    </location>
</feature>
<proteinExistence type="predicted"/>
<evidence type="ECO:0000256" key="1">
    <source>
        <dbReference type="SAM" id="Phobius"/>
    </source>
</evidence>
<keyword evidence="1" id="KW-0472">Membrane</keyword>